<name>A0AAE3K8R1_9EURY</name>
<dbReference type="GO" id="GO:0005829">
    <property type="term" value="C:cytosol"/>
    <property type="evidence" value="ECO:0007669"/>
    <property type="project" value="TreeGrafter"/>
</dbReference>
<dbReference type="PANTHER" id="PTHR10584">
    <property type="entry name" value="SUGAR KINASE"/>
    <property type="match status" value="1"/>
</dbReference>
<dbReference type="InterPro" id="IPR011611">
    <property type="entry name" value="PfkB_dom"/>
</dbReference>
<dbReference type="InterPro" id="IPR002173">
    <property type="entry name" value="Carboh/pur_kinase_PfkB_CS"/>
</dbReference>
<evidence type="ECO:0000256" key="1">
    <source>
        <dbReference type="ARBA" id="ARBA00022679"/>
    </source>
</evidence>
<dbReference type="PROSITE" id="PS00583">
    <property type="entry name" value="PFKB_KINASES_1"/>
    <property type="match status" value="1"/>
</dbReference>
<dbReference type="AlphaFoldDB" id="A0AAE3K8R1"/>
<dbReference type="EMBL" id="JAKRVX010000003">
    <property type="protein sequence ID" value="MCL9817301.1"/>
    <property type="molecule type" value="Genomic_DNA"/>
</dbReference>
<keyword evidence="5" id="KW-1185">Reference proteome</keyword>
<dbReference type="SUPFAM" id="SSF53613">
    <property type="entry name" value="Ribokinase-like"/>
    <property type="match status" value="1"/>
</dbReference>
<accession>A0AAE3K8R1</accession>
<feature type="domain" description="Carbohydrate kinase PfkB" evidence="3">
    <location>
        <begin position="9"/>
        <end position="304"/>
    </location>
</feature>
<keyword evidence="1" id="KW-0808">Transferase</keyword>
<evidence type="ECO:0000256" key="2">
    <source>
        <dbReference type="ARBA" id="ARBA00022777"/>
    </source>
</evidence>
<dbReference type="PROSITE" id="PS00584">
    <property type="entry name" value="PFKB_KINASES_2"/>
    <property type="match status" value="1"/>
</dbReference>
<dbReference type="Gene3D" id="3.40.1190.20">
    <property type="match status" value="1"/>
</dbReference>
<comment type="caution">
    <text evidence="4">The sequence shown here is derived from an EMBL/GenBank/DDBJ whole genome shotgun (WGS) entry which is preliminary data.</text>
</comment>
<sequence>MKSGLADPTVVVIGAAAIDRHYRLSNMPTRDGGAYAHAVTDAHGGVGANVSIALEKLGVSTGLIAQIGDDDIGAQVSEHLEKAPIDNRRVRQTQATSTHCLVLGDEQGDRMIVAAGDSAKQLALTEADLAYIKSADILFFTAYVPDRVTQTIISELGGKDGPALAFDLSGPLEELKDRGTEPETIDRLLEHLTLFVGNEVAVSSYFDESTTDPITALSAAGVDRGAITAGSSGATLFTGDTRHHIPAFSIDPVDTTGAGDTFVAGLLTVWVIEGKQMAVAGEFAAAAAALNCVEPYAQSGLPTRRDVALFLDERRT</sequence>
<evidence type="ECO:0000313" key="5">
    <source>
        <dbReference type="Proteomes" id="UP001203207"/>
    </source>
</evidence>
<evidence type="ECO:0000313" key="4">
    <source>
        <dbReference type="EMBL" id="MCL9817301.1"/>
    </source>
</evidence>
<dbReference type="Pfam" id="PF00294">
    <property type="entry name" value="PfkB"/>
    <property type="match status" value="1"/>
</dbReference>
<evidence type="ECO:0000259" key="3">
    <source>
        <dbReference type="Pfam" id="PF00294"/>
    </source>
</evidence>
<dbReference type="PANTHER" id="PTHR10584:SF157">
    <property type="entry name" value="SULFOFRUCTOSE KINASE"/>
    <property type="match status" value="1"/>
</dbReference>
<reference evidence="4" key="2">
    <citation type="submission" date="2022-02" db="EMBL/GenBank/DDBJ databases">
        <authorList>
            <person name="Elcheninov A.G."/>
            <person name="Sorokin D.Y."/>
            <person name="Kublanov I.V."/>
        </authorList>
    </citation>
    <scope>NUCLEOTIDE SEQUENCE</scope>
    <source>
        <strain evidence="4">AArc-St2</strain>
    </source>
</reference>
<gene>
    <name evidence="4" type="ORF">AArcSt2_10145</name>
</gene>
<protein>
    <submittedName>
        <fullName evidence="4">Carbohydrate kinase family protein</fullName>
    </submittedName>
</protein>
<dbReference type="GO" id="GO:0016301">
    <property type="term" value="F:kinase activity"/>
    <property type="evidence" value="ECO:0007669"/>
    <property type="project" value="UniProtKB-KW"/>
</dbReference>
<dbReference type="RefSeq" id="WP_250584338.1">
    <property type="nucleotide sequence ID" value="NZ_JAKRVX010000003.1"/>
</dbReference>
<keyword evidence="2 4" id="KW-0418">Kinase</keyword>
<proteinExistence type="predicted"/>
<dbReference type="Proteomes" id="UP001203207">
    <property type="component" value="Unassembled WGS sequence"/>
</dbReference>
<reference evidence="4" key="1">
    <citation type="journal article" date="2022" name="Syst. Appl. Microbiol.">
        <title>Natronocalculus amylovorans gen. nov., sp. nov., and Natranaeroarchaeum aerophilus sp. nov., dominant culturable amylolytic natronoarchaea from hypersaline soda lakes in southwestern Siberia.</title>
        <authorList>
            <person name="Sorokin D.Y."/>
            <person name="Elcheninov A.G."/>
            <person name="Khizhniak T.V."/>
            <person name="Koenen M."/>
            <person name="Bale N.J."/>
            <person name="Damste J.S.S."/>
            <person name="Kublanov I.V."/>
        </authorList>
    </citation>
    <scope>NUCLEOTIDE SEQUENCE</scope>
    <source>
        <strain evidence="4">AArc-St2</strain>
    </source>
</reference>
<organism evidence="4 5">
    <name type="scientific">Natronocalculus amylovorans</name>
    <dbReference type="NCBI Taxonomy" id="2917812"/>
    <lineage>
        <taxon>Archaea</taxon>
        <taxon>Methanobacteriati</taxon>
        <taxon>Methanobacteriota</taxon>
        <taxon>Stenosarchaea group</taxon>
        <taxon>Halobacteria</taxon>
        <taxon>Halobacteriales</taxon>
        <taxon>Haloferacaceae</taxon>
        <taxon>Natronocalculus</taxon>
    </lineage>
</organism>
<dbReference type="InterPro" id="IPR029056">
    <property type="entry name" value="Ribokinase-like"/>
</dbReference>